<reference evidence="1" key="1">
    <citation type="submission" date="2013-05" db="EMBL/GenBank/DDBJ databases">
        <authorList>
            <person name="Yim A.K.Y."/>
            <person name="Chan T.F."/>
            <person name="Ji K.M."/>
            <person name="Liu X.Y."/>
            <person name="Zhou J.W."/>
            <person name="Li R.Q."/>
            <person name="Yang K.Y."/>
            <person name="Li J."/>
            <person name="Li M."/>
            <person name="Law P.T.W."/>
            <person name="Wu Y.L."/>
            <person name="Cai Z.L."/>
            <person name="Qin H."/>
            <person name="Bao Y."/>
            <person name="Leung R.K.K."/>
            <person name="Ng P.K.S."/>
            <person name="Zou J."/>
            <person name="Zhong X.J."/>
            <person name="Ran P.X."/>
            <person name="Zhong N.S."/>
            <person name="Liu Z.G."/>
            <person name="Tsui S.K.W."/>
        </authorList>
    </citation>
    <scope>NUCLEOTIDE SEQUENCE</scope>
    <source>
        <strain evidence="1">Derf</strain>
        <tissue evidence="1">Whole organism</tissue>
    </source>
</reference>
<gene>
    <name evidence="1" type="ORF">DERF_008561</name>
</gene>
<keyword evidence="2" id="KW-1185">Reference proteome</keyword>
<reference evidence="1" key="2">
    <citation type="journal article" date="2022" name="Res Sq">
        <title>Comparative Genomics Reveals Insights into the Divergent Evolution of Astigmatic Mites and Household Pest Adaptations.</title>
        <authorList>
            <person name="Xiong Q."/>
            <person name="Wan A.T.-Y."/>
            <person name="Liu X.-Y."/>
            <person name="Fung C.S.-H."/>
            <person name="Xiao X."/>
            <person name="Malainual N."/>
            <person name="Hou J."/>
            <person name="Wang L."/>
            <person name="Wang M."/>
            <person name="Yang K."/>
            <person name="Cui Y."/>
            <person name="Leung E."/>
            <person name="Nong W."/>
            <person name="Shin S.-K."/>
            <person name="Au S."/>
            <person name="Jeong K.Y."/>
            <person name="Chew F.T."/>
            <person name="Hui J."/>
            <person name="Leung T.F."/>
            <person name="Tungtrongchitr A."/>
            <person name="Zhong N."/>
            <person name="Liu Z."/>
            <person name="Tsui S."/>
        </authorList>
    </citation>
    <scope>NUCLEOTIDE SEQUENCE</scope>
    <source>
        <strain evidence="1">Derf</strain>
        <tissue evidence="1">Whole organism</tissue>
    </source>
</reference>
<accession>A0A922L9B3</accession>
<organism evidence="1 2">
    <name type="scientific">Dermatophagoides farinae</name>
    <name type="common">American house dust mite</name>
    <dbReference type="NCBI Taxonomy" id="6954"/>
    <lineage>
        <taxon>Eukaryota</taxon>
        <taxon>Metazoa</taxon>
        <taxon>Ecdysozoa</taxon>
        <taxon>Arthropoda</taxon>
        <taxon>Chelicerata</taxon>
        <taxon>Arachnida</taxon>
        <taxon>Acari</taxon>
        <taxon>Acariformes</taxon>
        <taxon>Sarcoptiformes</taxon>
        <taxon>Astigmata</taxon>
        <taxon>Psoroptidia</taxon>
        <taxon>Analgoidea</taxon>
        <taxon>Pyroglyphidae</taxon>
        <taxon>Dermatophagoidinae</taxon>
        <taxon>Dermatophagoides</taxon>
    </lineage>
</organism>
<proteinExistence type="predicted"/>
<protein>
    <submittedName>
        <fullName evidence="1">Uncharacterized protein</fullName>
    </submittedName>
</protein>
<evidence type="ECO:0000313" key="1">
    <source>
        <dbReference type="EMBL" id="KAH9517947.1"/>
    </source>
</evidence>
<sequence>MHSPQSVQHLGSNDSDQFKLLILMVHELSTTCAREQKVGESNFSRNVEYSEKWIEFLVNLGQTHGNTRINQYKKDLSSCASNRHFAVAVTVISWSKEWMSITRIIESTEIVRAPFG</sequence>
<dbReference type="EMBL" id="ASGP02000003">
    <property type="protein sequence ID" value="KAH9517947.1"/>
    <property type="molecule type" value="Genomic_DNA"/>
</dbReference>
<dbReference type="AlphaFoldDB" id="A0A922L9B3"/>
<evidence type="ECO:0000313" key="2">
    <source>
        <dbReference type="Proteomes" id="UP000790347"/>
    </source>
</evidence>
<name>A0A922L9B3_DERFA</name>
<dbReference type="Proteomes" id="UP000790347">
    <property type="component" value="Unassembled WGS sequence"/>
</dbReference>
<comment type="caution">
    <text evidence="1">The sequence shown here is derived from an EMBL/GenBank/DDBJ whole genome shotgun (WGS) entry which is preliminary data.</text>
</comment>